<dbReference type="InterPro" id="IPR010359">
    <property type="entry name" value="IrrE_HExxH"/>
</dbReference>
<dbReference type="Pfam" id="PF06114">
    <property type="entry name" value="Peptidase_M78"/>
    <property type="match status" value="1"/>
</dbReference>
<dbReference type="Proteomes" id="UP001166402">
    <property type="component" value="Unassembled WGS sequence"/>
</dbReference>
<protein>
    <submittedName>
        <fullName evidence="2">Zn-dependent peptidase ImmA (M78 family)</fullName>
    </submittedName>
</protein>
<accession>A0ABS4NB69</accession>
<evidence type="ECO:0000313" key="2">
    <source>
        <dbReference type="EMBL" id="MBP2070901.1"/>
    </source>
</evidence>
<gene>
    <name evidence="2" type="ORF">J2Z80_000399</name>
</gene>
<dbReference type="EMBL" id="JAGGLT010000002">
    <property type="protein sequence ID" value="MBP2070901.1"/>
    <property type="molecule type" value="Genomic_DNA"/>
</dbReference>
<proteinExistence type="predicted"/>
<dbReference type="RefSeq" id="WP_209452865.1">
    <property type="nucleotide sequence ID" value="NZ_JAGGLT010000002.1"/>
</dbReference>
<feature type="domain" description="IrrE N-terminal-like" evidence="1">
    <location>
        <begin position="28"/>
        <end position="113"/>
    </location>
</feature>
<name>A0ABS4NB69_9THEO</name>
<organism evidence="2 3">
    <name type="scientific">Thermoanaerobacterium butyriciformans</name>
    <dbReference type="NCBI Taxonomy" id="1702242"/>
    <lineage>
        <taxon>Bacteria</taxon>
        <taxon>Bacillati</taxon>
        <taxon>Bacillota</taxon>
        <taxon>Clostridia</taxon>
        <taxon>Thermoanaerobacterales</taxon>
        <taxon>Thermoanaerobacteraceae</taxon>
        <taxon>Thermoanaerobacterium</taxon>
    </lineage>
</organism>
<reference evidence="2" key="1">
    <citation type="submission" date="2021-03" db="EMBL/GenBank/DDBJ databases">
        <title>Genomic Encyclopedia of Type Strains, Phase IV (KMG-IV): sequencing the most valuable type-strain genomes for metagenomic binning, comparative biology and taxonomic classification.</title>
        <authorList>
            <person name="Goeker M."/>
        </authorList>
    </citation>
    <scope>NUCLEOTIDE SEQUENCE</scope>
    <source>
        <strain evidence="2">DSM 101588</strain>
    </source>
</reference>
<sequence length="140" mass="16558">MYSREQIILITKKLTKKYKTNNPLELSECLNVDIIALPLGNIYGFYKYTHRNKQIYINSDLDYRNKIIVCSHELGHAVLHPRENCPFLKTYTYFENRLELEANLFGTYLLIQTINDDFMTYNQIINAFNVAEEIATYKMT</sequence>
<evidence type="ECO:0000259" key="1">
    <source>
        <dbReference type="Pfam" id="PF06114"/>
    </source>
</evidence>
<dbReference type="Gene3D" id="1.10.10.2910">
    <property type="match status" value="1"/>
</dbReference>
<keyword evidence="3" id="KW-1185">Reference proteome</keyword>
<evidence type="ECO:0000313" key="3">
    <source>
        <dbReference type="Proteomes" id="UP001166402"/>
    </source>
</evidence>
<comment type="caution">
    <text evidence="2">The sequence shown here is derived from an EMBL/GenBank/DDBJ whole genome shotgun (WGS) entry which is preliminary data.</text>
</comment>